<evidence type="ECO:0000256" key="10">
    <source>
        <dbReference type="ARBA" id="ARBA00022723"/>
    </source>
</evidence>
<feature type="binding site" evidence="17">
    <location>
        <position position="186"/>
    </location>
    <ligand>
        <name>Zn(2+)</name>
        <dbReference type="ChEBI" id="CHEBI:29105"/>
    </ligand>
</feature>
<dbReference type="GO" id="GO:0000166">
    <property type="term" value="F:nucleotide binding"/>
    <property type="evidence" value="ECO:0007669"/>
    <property type="project" value="UniProtKB-KW"/>
</dbReference>
<feature type="binding site" evidence="17">
    <location>
        <position position="251"/>
    </location>
    <ligand>
        <name>Zn(2+)</name>
        <dbReference type="ChEBI" id="CHEBI:29105"/>
    </ligand>
</feature>
<evidence type="ECO:0000256" key="5">
    <source>
        <dbReference type="ARBA" id="ARBA00005412"/>
    </source>
</evidence>
<gene>
    <name evidence="17" type="primary">aroB</name>
    <name evidence="20" type="ORF">GQR42_07705</name>
</gene>
<keyword evidence="10 17" id="KW-0479">Metal-binding</keyword>
<dbReference type="GO" id="GO:0008652">
    <property type="term" value="P:amino acid biosynthetic process"/>
    <property type="evidence" value="ECO:0007669"/>
    <property type="project" value="UniProtKB-KW"/>
</dbReference>
<keyword evidence="16 17" id="KW-0170">Cobalt</keyword>
<keyword evidence="14 17" id="KW-0057">Aromatic amino acid biosynthesis</keyword>
<dbReference type="PANTHER" id="PTHR43622:SF7">
    <property type="entry name" value="3-DEHYDROQUINATE SYNTHASE, CHLOROPLASTIC"/>
    <property type="match status" value="1"/>
</dbReference>
<dbReference type="GO" id="GO:0046872">
    <property type="term" value="F:metal ion binding"/>
    <property type="evidence" value="ECO:0007669"/>
    <property type="project" value="UniProtKB-KW"/>
</dbReference>
<evidence type="ECO:0000256" key="4">
    <source>
        <dbReference type="ARBA" id="ARBA00004661"/>
    </source>
</evidence>
<dbReference type="InterPro" id="IPR030963">
    <property type="entry name" value="DHQ_synth_fam"/>
</dbReference>
<organism evidence="20 21">
    <name type="scientific">Microcystis aeruginosa FD4</name>
    <dbReference type="NCBI Taxonomy" id="2686288"/>
    <lineage>
        <taxon>Bacteria</taxon>
        <taxon>Bacillati</taxon>
        <taxon>Cyanobacteriota</taxon>
        <taxon>Cyanophyceae</taxon>
        <taxon>Oscillatoriophycideae</taxon>
        <taxon>Chroococcales</taxon>
        <taxon>Microcystaceae</taxon>
        <taxon>Microcystis</taxon>
    </lineage>
</organism>
<evidence type="ECO:0000256" key="11">
    <source>
        <dbReference type="ARBA" id="ARBA00022741"/>
    </source>
</evidence>
<sequence length="366" mass="39405">MAICIPVNLPDRSYNILIEKGSLANLGAEMSQLSLGKKVLLVSNPEIFEYYGQIAVNSLEKAGFTVSTHLIPAGENYKTLDSIAQVYDSALAHRLERSSTMVALGGGVIGDMTGFAAATWLRGVNFVQVPTTLLAMVDASIGGKTGVNHPQGKNLIGAFYQPKLVLIDPNVLKTLPVREFRAGMAEVIKYGVIWDAQLFQQLEDSDNLASFSQIDGELLQTIITKSCQAKADVVSKDEKEAGLRAILNYGHTIAHGIESLTGYTKINHGEAVAMGMVAAGAIAVKLGMWTEAENQRQTALIAKAGLETQIPPLNPDQMIEMLTADKKVKDGKVRFILPTAIGQVTISDRVTPTLVREVLSPTKSEQ</sequence>
<dbReference type="NCBIfam" id="TIGR01357">
    <property type="entry name" value="aroB"/>
    <property type="match status" value="1"/>
</dbReference>
<evidence type="ECO:0000256" key="14">
    <source>
        <dbReference type="ARBA" id="ARBA00023141"/>
    </source>
</evidence>
<comment type="pathway">
    <text evidence="4 17">Metabolic intermediate biosynthesis; chorismate biosynthesis; chorismate from D-erythrose 4-phosphate and phosphoenolpyruvate: step 2/7.</text>
</comment>
<dbReference type="InterPro" id="IPR016037">
    <property type="entry name" value="DHQ_synth_AroB"/>
</dbReference>
<keyword evidence="13 17" id="KW-0520">NAD</keyword>
<dbReference type="PANTHER" id="PTHR43622">
    <property type="entry name" value="3-DEHYDROQUINATE SYNTHASE"/>
    <property type="match status" value="1"/>
</dbReference>
<evidence type="ECO:0000259" key="19">
    <source>
        <dbReference type="Pfam" id="PF24621"/>
    </source>
</evidence>
<dbReference type="UniPathway" id="UPA00053">
    <property type="reaction ID" value="UER00085"/>
</dbReference>
<dbReference type="GO" id="GO:0003856">
    <property type="term" value="F:3-dehydroquinate synthase activity"/>
    <property type="evidence" value="ECO:0007669"/>
    <property type="project" value="UniProtKB-UniRule"/>
</dbReference>
<dbReference type="EC" id="4.2.3.4" evidence="6 17"/>
<keyword evidence="8 17" id="KW-0963">Cytoplasm</keyword>
<dbReference type="Gene3D" id="3.40.50.1970">
    <property type="match status" value="1"/>
</dbReference>
<comment type="caution">
    <text evidence="17">Lacks conserved residue(s) required for the propagation of feature annotation.</text>
</comment>
<evidence type="ECO:0000313" key="21">
    <source>
        <dbReference type="Proteomes" id="UP000438345"/>
    </source>
</evidence>
<reference evidence="20 21" key="1">
    <citation type="submission" date="2019-12" db="EMBL/GenBank/DDBJ databases">
        <title>Complete genome sequence of Microcystis aeruginosa strain FD4.</title>
        <authorList>
            <person name="Urakawa H."/>
        </authorList>
    </citation>
    <scope>NUCLEOTIDE SEQUENCE [LARGE SCALE GENOMIC DNA]</scope>
    <source>
        <strain evidence="20 21">FD4</strain>
    </source>
</reference>
<proteinExistence type="inferred from homology"/>
<dbReference type="RefSeq" id="WP_158199509.1">
    <property type="nucleotide sequence ID" value="NZ_CP046973.1"/>
</dbReference>
<dbReference type="Gene3D" id="1.20.1090.10">
    <property type="entry name" value="Dehydroquinate synthase-like - alpha domain"/>
    <property type="match status" value="1"/>
</dbReference>
<comment type="subcellular location">
    <subcellularLocation>
        <location evidence="3 17">Cytoplasm</location>
    </subcellularLocation>
</comment>
<dbReference type="InterPro" id="IPR050071">
    <property type="entry name" value="Dehydroquinate_synthase"/>
</dbReference>
<dbReference type="GO" id="GO:0005737">
    <property type="term" value="C:cytoplasm"/>
    <property type="evidence" value="ECO:0007669"/>
    <property type="project" value="UniProtKB-SubCell"/>
</dbReference>
<comment type="cofactor">
    <cofactor evidence="2 17">
        <name>NAD(+)</name>
        <dbReference type="ChEBI" id="CHEBI:57540"/>
    </cofactor>
</comment>
<evidence type="ECO:0000256" key="8">
    <source>
        <dbReference type="ARBA" id="ARBA00022490"/>
    </source>
</evidence>
<protein>
    <recommendedName>
        <fullName evidence="7 17">3-dehydroquinate synthase</fullName>
        <shortName evidence="17">DHQS</shortName>
        <ecNumber evidence="6 17">4.2.3.4</ecNumber>
    </recommendedName>
</protein>
<evidence type="ECO:0000256" key="17">
    <source>
        <dbReference type="HAMAP-Rule" id="MF_00110"/>
    </source>
</evidence>
<comment type="similarity">
    <text evidence="5 17">Belongs to the sugar phosphate cyclases superfamily. Dehydroquinate synthase family.</text>
</comment>
<dbReference type="Pfam" id="PF24621">
    <property type="entry name" value="DHQS_C"/>
    <property type="match status" value="1"/>
</dbReference>
<evidence type="ECO:0000313" key="20">
    <source>
        <dbReference type="EMBL" id="QGZ89468.1"/>
    </source>
</evidence>
<dbReference type="CDD" id="cd08195">
    <property type="entry name" value="DHQS"/>
    <property type="match status" value="1"/>
</dbReference>
<name>A0A857D139_MICAE</name>
<dbReference type="GO" id="GO:0009073">
    <property type="term" value="P:aromatic amino acid family biosynthetic process"/>
    <property type="evidence" value="ECO:0007669"/>
    <property type="project" value="UniProtKB-KW"/>
</dbReference>
<dbReference type="InterPro" id="IPR056179">
    <property type="entry name" value="DHQS_C"/>
</dbReference>
<keyword evidence="15 17" id="KW-0456">Lyase</keyword>
<comment type="function">
    <text evidence="17">Catalyzes the conversion of 3-deoxy-D-arabino-heptulosonate 7-phosphate (DAHP) to dehydroquinate (DHQ).</text>
</comment>
<comment type="cofactor">
    <cofactor evidence="17">
        <name>Co(2+)</name>
        <dbReference type="ChEBI" id="CHEBI:48828"/>
    </cofactor>
    <cofactor evidence="17">
        <name>Zn(2+)</name>
        <dbReference type="ChEBI" id="CHEBI:29105"/>
    </cofactor>
    <text evidence="17">Binds 1 divalent metal cation per subunit. Can use either Co(2+) or Zn(2+).</text>
</comment>
<evidence type="ECO:0000256" key="9">
    <source>
        <dbReference type="ARBA" id="ARBA00022605"/>
    </source>
</evidence>
<feature type="binding site" evidence="17">
    <location>
        <position position="268"/>
    </location>
    <ligand>
        <name>Zn(2+)</name>
        <dbReference type="ChEBI" id="CHEBI:29105"/>
    </ligand>
</feature>
<dbReference type="PIRSF" id="PIRSF001455">
    <property type="entry name" value="DHQ_synth"/>
    <property type="match status" value="1"/>
</dbReference>
<evidence type="ECO:0000256" key="1">
    <source>
        <dbReference type="ARBA" id="ARBA00001393"/>
    </source>
</evidence>
<evidence type="ECO:0000256" key="3">
    <source>
        <dbReference type="ARBA" id="ARBA00004496"/>
    </source>
</evidence>
<evidence type="ECO:0000256" key="7">
    <source>
        <dbReference type="ARBA" id="ARBA00017684"/>
    </source>
</evidence>
<evidence type="ECO:0000256" key="13">
    <source>
        <dbReference type="ARBA" id="ARBA00023027"/>
    </source>
</evidence>
<evidence type="ECO:0000256" key="12">
    <source>
        <dbReference type="ARBA" id="ARBA00022833"/>
    </source>
</evidence>
<dbReference type="EMBL" id="CP046973">
    <property type="protein sequence ID" value="QGZ89468.1"/>
    <property type="molecule type" value="Genomic_DNA"/>
</dbReference>
<evidence type="ECO:0000256" key="2">
    <source>
        <dbReference type="ARBA" id="ARBA00001911"/>
    </source>
</evidence>
<dbReference type="InterPro" id="IPR030960">
    <property type="entry name" value="DHQS/DOIS_N"/>
</dbReference>
<feature type="domain" description="3-dehydroquinate synthase C-terminal" evidence="19">
    <location>
        <begin position="183"/>
        <end position="328"/>
    </location>
</feature>
<keyword evidence="12 17" id="KW-0862">Zinc</keyword>
<dbReference type="Proteomes" id="UP000438345">
    <property type="component" value="Chromosome"/>
</dbReference>
<feature type="binding site" evidence="17">
    <location>
        <begin position="107"/>
        <end position="111"/>
    </location>
    <ligand>
        <name>NAD(+)</name>
        <dbReference type="ChEBI" id="CHEBI:57540"/>
    </ligand>
</feature>
<keyword evidence="9 17" id="KW-0028">Amino-acid biosynthesis</keyword>
<keyword evidence="11 17" id="KW-0547">Nucleotide-binding</keyword>
<evidence type="ECO:0000259" key="18">
    <source>
        <dbReference type="Pfam" id="PF01761"/>
    </source>
</evidence>
<feature type="domain" description="3-dehydroquinate synthase N-terminal" evidence="18">
    <location>
        <begin position="70"/>
        <end position="181"/>
    </location>
</feature>
<accession>A0A857D139</accession>
<evidence type="ECO:0000256" key="15">
    <source>
        <dbReference type="ARBA" id="ARBA00023239"/>
    </source>
</evidence>
<dbReference type="GO" id="GO:0009423">
    <property type="term" value="P:chorismate biosynthetic process"/>
    <property type="evidence" value="ECO:0007669"/>
    <property type="project" value="UniProtKB-UniRule"/>
</dbReference>
<dbReference type="FunFam" id="3.40.50.1970:FF:000001">
    <property type="entry name" value="3-dehydroquinate synthase"/>
    <property type="match status" value="1"/>
</dbReference>
<dbReference type="AlphaFoldDB" id="A0A857D139"/>
<comment type="catalytic activity">
    <reaction evidence="1 17">
        <text>7-phospho-2-dehydro-3-deoxy-D-arabino-heptonate = 3-dehydroquinate + phosphate</text>
        <dbReference type="Rhea" id="RHEA:21968"/>
        <dbReference type="ChEBI" id="CHEBI:32364"/>
        <dbReference type="ChEBI" id="CHEBI:43474"/>
        <dbReference type="ChEBI" id="CHEBI:58394"/>
        <dbReference type="EC" id="4.2.3.4"/>
    </reaction>
</comment>
<dbReference type="HAMAP" id="MF_00110">
    <property type="entry name" value="DHQ_synthase"/>
    <property type="match status" value="1"/>
</dbReference>
<evidence type="ECO:0000256" key="16">
    <source>
        <dbReference type="ARBA" id="ARBA00023285"/>
    </source>
</evidence>
<feature type="binding site" evidence="17">
    <location>
        <position position="144"/>
    </location>
    <ligand>
        <name>NAD(+)</name>
        <dbReference type="ChEBI" id="CHEBI:57540"/>
    </ligand>
</feature>
<dbReference type="SUPFAM" id="SSF56796">
    <property type="entry name" value="Dehydroquinate synthase-like"/>
    <property type="match status" value="1"/>
</dbReference>
<feature type="binding site" evidence="17">
    <location>
        <begin position="131"/>
        <end position="132"/>
    </location>
    <ligand>
        <name>NAD(+)</name>
        <dbReference type="ChEBI" id="CHEBI:57540"/>
    </ligand>
</feature>
<dbReference type="Pfam" id="PF01761">
    <property type="entry name" value="DHQ_synthase"/>
    <property type="match status" value="1"/>
</dbReference>
<feature type="binding site" evidence="17">
    <location>
        <position position="153"/>
    </location>
    <ligand>
        <name>NAD(+)</name>
        <dbReference type="ChEBI" id="CHEBI:57540"/>
    </ligand>
</feature>
<evidence type="ECO:0000256" key="6">
    <source>
        <dbReference type="ARBA" id="ARBA00013031"/>
    </source>
</evidence>